<dbReference type="OrthoDB" id="8688567at2"/>
<dbReference type="eggNOG" id="ENOG5033031">
    <property type="taxonomic scope" value="Bacteria"/>
</dbReference>
<reference evidence="1 2" key="1">
    <citation type="submission" date="2014-09" db="EMBL/GenBank/DDBJ databases">
        <authorList>
            <person name="Chan K.-G."/>
        </authorList>
    </citation>
    <scope>NUCLEOTIDE SEQUENCE [LARGE SCALE GENOMIC DNA]</scope>
    <source>
        <strain evidence="1 2">ND07</strain>
    </source>
</reference>
<name>A0A089WPS5_9PSED</name>
<dbReference type="Proteomes" id="UP000029493">
    <property type="component" value="Chromosome"/>
</dbReference>
<dbReference type="AlphaFoldDB" id="A0A089WPS5"/>
<sequence length="115" mass="12324">MGKKVAGTAYIKADGTQFTTTGGAEAPLSSTKRETVAVGFFKEEDRVPFIKATVVNDPDLPIDKIMNATDQTVTFEFGNGTTYVLSGAYIVDEPIAKGDDGTIDLNWEGTKGVWL</sequence>
<keyword evidence="2" id="KW-1185">Reference proteome</keyword>
<dbReference type="STRING" id="157783.LK03_15435"/>
<dbReference type="InterPro" id="IPR019596">
    <property type="entry name" value="Phage_Mu_GpM_tail_tub"/>
</dbReference>
<dbReference type="Pfam" id="PF10618">
    <property type="entry name" value="Tail_tube"/>
    <property type="match status" value="1"/>
</dbReference>
<dbReference type="EMBL" id="CP009455">
    <property type="protein sequence ID" value="AIR90586.1"/>
    <property type="molecule type" value="Genomic_DNA"/>
</dbReference>
<evidence type="ECO:0000313" key="2">
    <source>
        <dbReference type="Proteomes" id="UP000029493"/>
    </source>
</evidence>
<dbReference type="KEGG" id="psw:LK03_15435"/>
<organism evidence="1 2">
    <name type="scientific">Pseudomonas cremoricolorata</name>
    <dbReference type="NCBI Taxonomy" id="157783"/>
    <lineage>
        <taxon>Bacteria</taxon>
        <taxon>Pseudomonadati</taxon>
        <taxon>Pseudomonadota</taxon>
        <taxon>Gammaproteobacteria</taxon>
        <taxon>Pseudomonadales</taxon>
        <taxon>Pseudomonadaceae</taxon>
        <taxon>Pseudomonas</taxon>
    </lineage>
</organism>
<protein>
    <submittedName>
        <fullName evidence="1">Phage tail protein</fullName>
    </submittedName>
</protein>
<accession>A0A089WPS5</accession>
<evidence type="ECO:0000313" key="1">
    <source>
        <dbReference type="EMBL" id="AIR90586.1"/>
    </source>
</evidence>
<proteinExistence type="predicted"/>
<gene>
    <name evidence="1" type="ORF">LK03_15435</name>
</gene>
<dbReference type="RefSeq" id="WP_038413177.1">
    <property type="nucleotide sequence ID" value="NZ_CP009455.1"/>
</dbReference>